<dbReference type="AlphaFoldDB" id="A0A2H0RJR7"/>
<reference evidence="1 2" key="1">
    <citation type="submission" date="2017-09" db="EMBL/GenBank/DDBJ databases">
        <title>Depth-based differentiation of microbial function through sediment-hosted aquifers and enrichment of novel symbionts in the deep terrestrial subsurface.</title>
        <authorList>
            <person name="Probst A.J."/>
            <person name="Ladd B."/>
            <person name="Jarett J.K."/>
            <person name="Geller-Mcgrath D.E."/>
            <person name="Sieber C.M."/>
            <person name="Emerson J.B."/>
            <person name="Anantharaman K."/>
            <person name="Thomas B.C."/>
            <person name="Malmstrom R."/>
            <person name="Stieglmeier M."/>
            <person name="Klingl A."/>
            <person name="Woyke T."/>
            <person name="Ryan C.M."/>
            <person name="Banfield J.F."/>
        </authorList>
    </citation>
    <scope>NUCLEOTIDE SEQUENCE [LARGE SCALE GENOMIC DNA]</scope>
    <source>
        <strain evidence="1">CG10_big_fil_rev_8_21_14_0_10_45_14</strain>
    </source>
</reference>
<name>A0A2H0RJR7_9BACT</name>
<proteinExistence type="predicted"/>
<comment type="caution">
    <text evidence="1">The sequence shown here is derived from an EMBL/GenBank/DDBJ whole genome shotgun (WGS) entry which is preliminary data.</text>
</comment>
<evidence type="ECO:0008006" key="3">
    <source>
        <dbReference type="Google" id="ProtNLM"/>
    </source>
</evidence>
<dbReference type="EMBL" id="PCYL01000031">
    <property type="protein sequence ID" value="PIR46707.1"/>
    <property type="molecule type" value="Genomic_DNA"/>
</dbReference>
<accession>A0A2H0RJR7</accession>
<evidence type="ECO:0000313" key="1">
    <source>
        <dbReference type="EMBL" id="PIR46707.1"/>
    </source>
</evidence>
<organism evidence="1 2">
    <name type="scientific">Candidatus Vogelbacteria bacterium CG10_big_fil_rev_8_21_14_0_10_45_14</name>
    <dbReference type="NCBI Taxonomy" id="1975042"/>
    <lineage>
        <taxon>Bacteria</taxon>
        <taxon>Candidatus Vogeliibacteriota</taxon>
    </lineage>
</organism>
<dbReference type="SUPFAM" id="SSF55486">
    <property type="entry name" value="Metalloproteases ('zincins'), catalytic domain"/>
    <property type="match status" value="1"/>
</dbReference>
<protein>
    <recommendedName>
        <fullName evidence="3">Peptidase M10 metallopeptidase domain-containing protein</fullName>
    </recommendedName>
</protein>
<evidence type="ECO:0000313" key="2">
    <source>
        <dbReference type="Proteomes" id="UP000230833"/>
    </source>
</evidence>
<dbReference type="Proteomes" id="UP000230833">
    <property type="component" value="Unassembled WGS sequence"/>
</dbReference>
<gene>
    <name evidence="1" type="ORF">COV07_02920</name>
</gene>
<sequence>MDKKSWLEAARWNAEMFYLGSEKNPRMSPANWWINGEIRVFWTRNVPEKTVDVVVSACEERAREFGRLCGFPAFRFRRFGSHPSALEQVAACMTIRGEVDEQKFFPLVGAESWRRPEAGGYRHGDIYITEYPIKGGHTSWGVTSVNEGIMLLGLYGDRPQSPYFLDCVAMHEMGHMLGIPLHCDQYRDVAGYRYDPHCGMHWACPGTEVCPKCLDFVSEWWRTWLDMRKGSRERT</sequence>